<evidence type="ECO:0000313" key="2">
    <source>
        <dbReference type="EMBL" id="QTE30229.1"/>
    </source>
</evidence>
<dbReference type="Pfam" id="PF18885">
    <property type="entry name" value="DUF5648"/>
    <property type="match status" value="1"/>
</dbReference>
<proteinExistence type="predicted"/>
<gene>
    <name evidence="2" type="ORF">J4E96_04270</name>
</gene>
<dbReference type="InterPro" id="IPR043708">
    <property type="entry name" value="DUF5648"/>
</dbReference>
<organism evidence="2 3">
    <name type="scientific">Pengzhenrongella sicca</name>
    <dbReference type="NCBI Taxonomy" id="2819238"/>
    <lineage>
        <taxon>Bacteria</taxon>
        <taxon>Bacillati</taxon>
        <taxon>Actinomycetota</taxon>
        <taxon>Actinomycetes</taxon>
        <taxon>Micrococcales</taxon>
        <taxon>Pengzhenrongella</taxon>
    </lineage>
</organism>
<dbReference type="EMBL" id="CP071868">
    <property type="protein sequence ID" value="QTE30229.1"/>
    <property type="molecule type" value="Genomic_DNA"/>
</dbReference>
<accession>A0A8A4ZGW3</accession>
<evidence type="ECO:0000313" key="3">
    <source>
        <dbReference type="Proteomes" id="UP000663937"/>
    </source>
</evidence>
<dbReference type="Proteomes" id="UP000663937">
    <property type="component" value="Chromosome"/>
</dbReference>
<dbReference type="KEGG" id="psic:J4E96_04270"/>
<name>A0A8A4ZGW3_9MICO</name>
<keyword evidence="3" id="KW-1185">Reference proteome</keyword>
<protein>
    <recommendedName>
        <fullName evidence="1">DUF5648 domain-containing protein</fullName>
    </recommendedName>
</protein>
<sequence>MPFAIEAVWALVTSSPYSPECAAKRAHQARLHPYVLDSTDDGLGEKSVHTTPHTSGALVITRPTGSVPPQRHSLRWRRWGALVACTALGIGLSATSASADSAIFLDPSGEEGTIPAIDVVRYRVSLDASTIVSTVYFSSWDRATLVNALSRTYLHVSASDGNFMLEKVGGSESAVLVQVIDETGNTLPVPGCPVTVTFAPAEKSVAMSTSAACLGTPSAVSAYHYVELGDSFDYADSNPFGPSWNVSAGPQSGLGLPIVTVQRFWSQAYNNAHFFTADGDEAINIYTTDANWTYEKVAFSAYATQGQACATAGLTSIYRFYSPKFESHFFTSSAAEMNSVRANDRNWNYEGVAYCAPTDTAAGTAPLFRFWSARFGKHFYTADSAEAHQLRTADPNWAYEGVAYNVLN</sequence>
<feature type="domain" description="DUF5648" evidence="1">
    <location>
        <begin position="261"/>
        <end position="406"/>
    </location>
</feature>
<dbReference type="RefSeq" id="WP_227424555.1">
    <property type="nucleotide sequence ID" value="NZ_CP071868.1"/>
</dbReference>
<reference evidence="2" key="1">
    <citation type="submission" date="2021-03" db="EMBL/GenBank/DDBJ databases">
        <title>Pengzhenrongella sicca gen. nov., sp. nov., a new member of suborder Micrococcineae isolated from High-Arctic tundra soil.</title>
        <authorList>
            <person name="Peng F."/>
        </authorList>
    </citation>
    <scope>NUCLEOTIDE SEQUENCE</scope>
    <source>
        <strain evidence="2">LRZ-2</strain>
    </source>
</reference>
<dbReference type="AlphaFoldDB" id="A0A8A4ZGW3"/>
<evidence type="ECO:0000259" key="1">
    <source>
        <dbReference type="Pfam" id="PF18885"/>
    </source>
</evidence>